<keyword evidence="4 6" id="KW-1133">Transmembrane helix</keyword>
<feature type="domain" description="EamA" evidence="7">
    <location>
        <begin position="169"/>
        <end position="304"/>
    </location>
</feature>
<evidence type="ECO:0000256" key="4">
    <source>
        <dbReference type="ARBA" id="ARBA00022989"/>
    </source>
</evidence>
<dbReference type="Proteomes" id="UP000198615">
    <property type="component" value="Unassembled WGS sequence"/>
</dbReference>
<evidence type="ECO:0000256" key="6">
    <source>
        <dbReference type="SAM" id="Phobius"/>
    </source>
</evidence>
<feature type="transmembrane region" description="Helical" evidence="6">
    <location>
        <begin position="204"/>
        <end position="224"/>
    </location>
</feature>
<comment type="caution">
    <text evidence="8">The sequence shown here is derived from an EMBL/GenBank/DDBJ whole genome shotgun (WGS) entry which is preliminary data.</text>
</comment>
<feature type="transmembrane region" description="Helical" evidence="6">
    <location>
        <begin position="236"/>
        <end position="257"/>
    </location>
</feature>
<reference evidence="8 9" key="1">
    <citation type="submission" date="2016-10" db="EMBL/GenBank/DDBJ databases">
        <authorList>
            <person name="Varghese N."/>
            <person name="Submissions S."/>
        </authorList>
    </citation>
    <scope>NUCLEOTIDE SEQUENCE [LARGE SCALE GENOMIC DNA]</scope>
    <source>
        <strain evidence="8 9">DSM 18839</strain>
    </source>
</reference>
<feature type="domain" description="EamA" evidence="7">
    <location>
        <begin position="19"/>
        <end position="153"/>
    </location>
</feature>
<keyword evidence="5 6" id="KW-0472">Membrane</keyword>
<evidence type="ECO:0000256" key="5">
    <source>
        <dbReference type="ARBA" id="ARBA00023136"/>
    </source>
</evidence>
<gene>
    <name evidence="8" type="ORF">SAMN05660686_02931</name>
</gene>
<dbReference type="InterPro" id="IPR000620">
    <property type="entry name" value="EamA_dom"/>
</dbReference>
<name>A0A8G2BIX9_9PROT</name>
<comment type="subcellular location">
    <subcellularLocation>
        <location evidence="1">Cell membrane</location>
        <topology evidence="1">Multi-pass membrane protein</topology>
    </subcellularLocation>
</comment>
<evidence type="ECO:0000313" key="9">
    <source>
        <dbReference type="Proteomes" id="UP000198615"/>
    </source>
</evidence>
<dbReference type="OrthoDB" id="7831850at2"/>
<keyword evidence="3 6" id="KW-0812">Transmembrane</keyword>
<sequence length="330" mass="35387">MSSNNGAAGTGPARPLALLAYLAAFAGVCGHASSEFVVKLTQLQGAEVTVWRFMLGGAALVLVSLSRAQTRDLVTPLRENFLAVVGLSVFGMAFAQFLFHWALDYASVVQVATMVTTMPIFVVFVLRIVDGTTITAPKLVSGIGAFLGCLFLLTDGVLDRLDGGESSLPGILLAVGCAIVGAFYLVLVRPLIKQYGAIRMTTYTFALGAVAMWFVAGFLWGIWVDPTTLFDRPGDQAAALITLGVWNTCIGFILWLWGLGNVPDPARGNYLFFLKPVIAAFLAYFILGDTITVPQLLAILAITGFVLGEMFYDDIRTALGLRKPDDATER</sequence>
<protein>
    <submittedName>
        <fullName evidence="8">Threonine/homoserine efflux transporter RhtA</fullName>
    </submittedName>
</protein>
<feature type="transmembrane region" description="Helical" evidence="6">
    <location>
        <begin position="105"/>
        <end position="127"/>
    </location>
</feature>
<evidence type="ECO:0000256" key="2">
    <source>
        <dbReference type="ARBA" id="ARBA00022475"/>
    </source>
</evidence>
<feature type="transmembrane region" description="Helical" evidence="6">
    <location>
        <begin position="269"/>
        <end position="287"/>
    </location>
</feature>
<dbReference type="GO" id="GO:0005886">
    <property type="term" value="C:plasma membrane"/>
    <property type="evidence" value="ECO:0007669"/>
    <property type="project" value="UniProtKB-SubCell"/>
</dbReference>
<dbReference type="PANTHER" id="PTHR32322">
    <property type="entry name" value="INNER MEMBRANE TRANSPORTER"/>
    <property type="match status" value="1"/>
</dbReference>
<feature type="transmembrane region" description="Helical" evidence="6">
    <location>
        <begin position="80"/>
        <end position="99"/>
    </location>
</feature>
<feature type="transmembrane region" description="Helical" evidence="6">
    <location>
        <begin position="50"/>
        <end position="68"/>
    </location>
</feature>
<evidence type="ECO:0000259" key="7">
    <source>
        <dbReference type="Pfam" id="PF00892"/>
    </source>
</evidence>
<dbReference type="InterPro" id="IPR037185">
    <property type="entry name" value="EmrE-like"/>
</dbReference>
<evidence type="ECO:0000256" key="3">
    <source>
        <dbReference type="ARBA" id="ARBA00022692"/>
    </source>
</evidence>
<evidence type="ECO:0000256" key="1">
    <source>
        <dbReference type="ARBA" id="ARBA00004651"/>
    </source>
</evidence>
<dbReference type="Pfam" id="PF00892">
    <property type="entry name" value="EamA"/>
    <property type="match status" value="2"/>
</dbReference>
<keyword evidence="9" id="KW-1185">Reference proteome</keyword>
<dbReference type="AlphaFoldDB" id="A0A8G2BIX9"/>
<evidence type="ECO:0000313" key="8">
    <source>
        <dbReference type="EMBL" id="SDF96473.1"/>
    </source>
</evidence>
<dbReference type="EMBL" id="FNBW01000008">
    <property type="protein sequence ID" value="SDF96473.1"/>
    <property type="molecule type" value="Genomic_DNA"/>
</dbReference>
<feature type="transmembrane region" description="Helical" evidence="6">
    <location>
        <begin position="139"/>
        <end position="158"/>
    </location>
</feature>
<feature type="transmembrane region" description="Helical" evidence="6">
    <location>
        <begin position="170"/>
        <end position="192"/>
    </location>
</feature>
<feature type="transmembrane region" description="Helical" evidence="6">
    <location>
        <begin position="293"/>
        <end position="312"/>
    </location>
</feature>
<proteinExistence type="predicted"/>
<dbReference type="RefSeq" id="WP_093151322.1">
    <property type="nucleotide sequence ID" value="NZ_FNBW01000008.1"/>
</dbReference>
<dbReference type="PANTHER" id="PTHR32322:SF18">
    <property type="entry name" value="S-ADENOSYLMETHIONINE_S-ADENOSYLHOMOCYSTEINE TRANSPORTER"/>
    <property type="match status" value="1"/>
</dbReference>
<dbReference type="SUPFAM" id="SSF103481">
    <property type="entry name" value="Multidrug resistance efflux transporter EmrE"/>
    <property type="match status" value="2"/>
</dbReference>
<accession>A0A8G2BIX9</accession>
<dbReference type="InterPro" id="IPR050638">
    <property type="entry name" value="AA-Vitamin_Transporters"/>
</dbReference>
<organism evidence="8 9">
    <name type="scientific">Thalassobaculum litoreum DSM 18839</name>
    <dbReference type="NCBI Taxonomy" id="1123362"/>
    <lineage>
        <taxon>Bacteria</taxon>
        <taxon>Pseudomonadati</taxon>
        <taxon>Pseudomonadota</taxon>
        <taxon>Alphaproteobacteria</taxon>
        <taxon>Rhodospirillales</taxon>
        <taxon>Thalassobaculaceae</taxon>
        <taxon>Thalassobaculum</taxon>
    </lineage>
</organism>
<keyword evidence="2" id="KW-1003">Cell membrane</keyword>